<evidence type="ECO:0000259" key="17">
    <source>
        <dbReference type="Pfam" id="PF22461"/>
    </source>
</evidence>
<evidence type="ECO:0000256" key="13">
    <source>
        <dbReference type="ARBA" id="ARBA00023237"/>
    </source>
</evidence>
<evidence type="ECO:0000256" key="8">
    <source>
        <dbReference type="ARBA" id="ARBA00023047"/>
    </source>
</evidence>
<keyword evidence="19" id="KW-1185">Reference proteome</keyword>
<evidence type="ECO:0000256" key="12">
    <source>
        <dbReference type="ARBA" id="ARBA00023139"/>
    </source>
</evidence>
<comment type="caution">
    <text evidence="18">The sequence shown here is derived from an EMBL/GenBank/DDBJ whole genome shotgun (WGS) entry which is preliminary data.</text>
</comment>
<dbReference type="PANTHER" id="PTHR33619">
    <property type="entry name" value="POLYSACCHARIDE EXPORT PROTEIN GFCE-RELATED"/>
    <property type="match status" value="1"/>
</dbReference>
<dbReference type="Pfam" id="PF22461">
    <property type="entry name" value="SLBB_2"/>
    <property type="match status" value="1"/>
</dbReference>
<evidence type="ECO:0000313" key="19">
    <source>
        <dbReference type="Proteomes" id="UP001553161"/>
    </source>
</evidence>
<keyword evidence="12" id="KW-0564">Palmitate</keyword>
<keyword evidence="14" id="KW-0449">Lipoprotein</keyword>
<gene>
    <name evidence="18" type="ORF">AB0T83_10150</name>
</gene>
<organism evidence="18 19">
    <name type="scientific">Meridianimarinicoccus marinus</name>
    <dbReference type="NCBI Taxonomy" id="3231483"/>
    <lineage>
        <taxon>Bacteria</taxon>
        <taxon>Pseudomonadati</taxon>
        <taxon>Pseudomonadota</taxon>
        <taxon>Alphaproteobacteria</taxon>
        <taxon>Rhodobacterales</taxon>
        <taxon>Paracoccaceae</taxon>
        <taxon>Meridianimarinicoccus</taxon>
    </lineage>
</organism>
<feature type="domain" description="SLBB" evidence="17">
    <location>
        <begin position="109"/>
        <end position="191"/>
    </location>
</feature>
<keyword evidence="5" id="KW-0762">Sugar transport</keyword>
<feature type="signal peptide" evidence="15">
    <location>
        <begin position="1"/>
        <end position="18"/>
    </location>
</feature>
<evidence type="ECO:0000313" key="18">
    <source>
        <dbReference type="EMBL" id="MEV8467141.1"/>
    </source>
</evidence>
<name>A0ABV3L6H1_9RHOB</name>
<feature type="chain" id="PRO_5046161368" evidence="15">
    <location>
        <begin position="19"/>
        <end position="198"/>
    </location>
</feature>
<dbReference type="RefSeq" id="WP_366192916.1">
    <property type="nucleotide sequence ID" value="NZ_JBFBVU010000010.1"/>
</dbReference>
<dbReference type="Gene3D" id="3.10.560.10">
    <property type="entry name" value="Outer membrane lipoprotein wza domain like"/>
    <property type="match status" value="1"/>
</dbReference>
<keyword evidence="10" id="KW-0626">Porin</keyword>
<dbReference type="Gene3D" id="3.30.1950.10">
    <property type="entry name" value="wza like domain"/>
    <property type="match status" value="1"/>
</dbReference>
<dbReference type="Proteomes" id="UP001553161">
    <property type="component" value="Unassembled WGS sequence"/>
</dbReference>
<dbReference type="EMBL" id="JBFBVU010000010">
    <property type="protein sequence ID" value="MEV8467141.1"/>
    <property type="molecule type" value="Genomic_DNA"/>
</dbReference>
<evidence type="ECO:0000256" key="14">
    <source>
        <dbReference type="ARBA" id="ARBA00023288"/>
    </source>
</evidence>
<keyword evidence="3" id="KW-0813">Transport</keyword>
<evidence type="ECO:0000256" key="5">
    <source>
        <dbReference type="ARBA" id="ARBA00022597"/>
    </source>
</evidence>
<evidence type="ECO:0000256" key="3">
    <source>
        <dbReference type="ARBA" id="ARBA00022448"/>
    </source>
</evidence>
<keyword evidence="8" id="KW-0625">Polysaccharide transport</keyword>
<evidence type="ECO:0000256" key="11">
    <source>
        <dbReference type="ARBA" id="ARBA00023136"/>
    </source>
</evidence>
<keyword evidence="9" id="KW-0406">Ion transport</keyword>
<sequence length="198" mass="21049">MRFLIGIIAFVMMATASAAQNYTLQVGDRVNVEVLEDASLNRTAMVLPDGNITFPFAGTIKASGRTVTQVQSSLATALAPNFATKPTVFVSIAQLNSPPVAGSSGSSIKIYVLGEVNQPGEKIIDSDLNFLQALAVTGGFTNFAATKRVQLRRTDPKTGQELVYTFNLKAAGKGAAISGNARLRDGDVILVPERRLFE</sequence>
<dbReference type="InterPro" id="IPR003715">
    <property type="entry name" value="Poly_export_N"/>
</dbReference>
<keyword evidence="11" id="KW-0472">Membrane</keyword>
<evidence type="ECO:0000256" key="4">
    <source>
        <dbReference type="ARBA" id="ARBA00022452"/>
    </source>
</evidence>
<evidence type="ECO:0000256" key="10">
    <source>
        <dbReference type="ARBA" id="ARBA00023114"/>
    </source>
</evidence>
<feature type="domain" description="Polysaccharide export protein N-terminal" evidence="16">
    <location>
        <begin position="17"/>
        <end position="92"/>
    </location>
</feature>
<dbReference type="InterPro" id="IPR054765">
    <property type="entry name" value="SLBB_dom"/>
</dbReference>
<evidence type="ECO:0000256" key="2">
    <source>
        <dbReference type="ARBA" id="ARBA00009450"/>
    </source>
</evidence>
<keyword evidence="4" id="KW-1134">Transmembrane beta strand</keyword>
<protein>
    <submittedName>
        <fullName evidence="18">Polysaccharide biosynthesis/export family protein</fullName>
    </submittedName>
</protein>
<keyword evidence="13" id="KW-0998">Cell outer membrane</keyword>
<keyword evidence="7 15" id="KW-0732">Signal</keyword>
<proteinExistence type="inferred from homology"/>
<dbReference type="InterPro" id="IPR049712">
    <property type="entry name" value="Poly_export"/>
</dbReference>
<accession>A0ABV3L6H1</accession>
<evidence type="ECO:0000256" key="15">
    <source>
        <dbReference type="SAM" id="SignalP"/>
    </source>
</evidence>
<evidence type="ECO:0000256" key="6">
    <source>
        <dbReference type="ARBA" id="ARBA00022692"/>
    </source>
</evidence>
<dbReference type="PANTHER" id="PTHR33619:SF3">
    <property type="entry name" value="POLYSACCHARIDE EXPORT PROTEIN GFCE-RELATED"/>
    <property type="match status" value="1"/>
</dbReference>
<evidence type="ECO:0000256" key="7">
    <source>
        <dbReference type="ARBA" id="ARBA00022729"/>
    </source>
</evidence>
<evidence type="ECO:0000259" key="16">
    <source>
        <dbReference type="Pfam" id="PF02563"/>
    </source>
</evidence>
<keyword evidence="6" id="KW-0812">Transmembrane</keyword>
<comment type="subcellular location">
    <subcellularLocation>
        <location evidence="1">Cell outer membrane</location>
        <topology evidence="1">Multi-pass membrane protein</topology>
    </subcellularLocation>
</comment>
<comment type="similarity">
    <text evidence="2">Belongs to the BexD/CtrA/VexA family.</text>
</comment>
<evidence type="ECO:0000256" key="9">
    <source>
        <dbReference type="ARBA" id="ARBA00023065"/>
    </source>
</evidence>
<reference evidence="18 19" key="1">
    <citation type="submission" date="2024-07" db="EMBL/GenBank/DDBJ databases">
        <authorList>
            <person name="Kang M."/>
        </authorList>
    </citation>
    <scope>NUCLEOTIDE SEQUENCE [LARGE SCALE GENOMIC DNA]</scope>
    <source>
        <strain evidence="18 19">DFM31</strain>
    </source>
</reference>
<dbReference type="Pfam" id="PF02563">
    <property type="entry name" value="Poly_export"/>
    <property type="match status" value="1"/>
</dbReference>
<evidence type="ECO:0000256" key="1">
    <source>
        <dbReference type="ARBA" id="ARBA00004571"/>
    </source>
</evidence>